<comment type="similarity">
    <text evidence="1">Belongs to the ATP-dependent AMP-binding enzyme family.</text>
</comment>
<dbReference type="Gene3D" id="3.40.50.12780">
    <property type="entry name" value="N-terminal domain of ligase-like"/>
    <property type="match status" value="1"/>
</dbReference>
<keyword evidence="2" id="KW-0436">Ligase</keyword>
<keyword evidence="7" id="KW-1185">Reference proteome</keyword>
<evidence type="ECO:0000259" key="5">
    <source>
        <dbReference type="Pfam" id="PF13193"/>
    </source>
</evidence>
<evidence type="ECO:0000256" key="3">
    <source>
        <dbReference type="SAM" id="MobiDB-lite"/>
    </source>
</evidence>
<name>A0ABT5ZS43_9ACTN</name>
<accession>A0ABT5ZS43</accession>
<dbReference type="Pfam" id="PF00501">
    <property type="entry name" value="AMP-binding"/>
    <property type="match status" value="1"/>
</dbReference>
<dbReference type="EMBL" id="JARJBC010000019">
    <property type="protein sequence ID" value="MDF3292654.1"/>
    <property type="molecule type" value="Genomic_DNA"/>
</dbReference>
<evidence type="ECO:0000256" key="1">
    <source>
        <dbReference type="ARBA" id="ARBA00006432"/>
    </source>
</evidence>
<gene>
    <name evidence="6" type="ORF">P3G67_26190</name>
</gene>
<dbReference type="Gene3D" id="3.30.300.30">
    <property type="match status" value="1"/>
</dbReference>
<dbReference type="Proteomes" id="UP001216579">
    <property type="component" value="Unassembled WGS sequence"/>
</dbReference>
<dbReference type="PANTHER" id="PTHR43201:SF5">
    <property type="entry name" value="MEDIUM-CHAIN ACYL-COA LIGASE ACSF2, MITOCHONDRIAL"/>
    <property type="match status" value="1"/>
</dbReference>
<comment type="caution">
    <text evidence="6">The sequence shown here is derived from an EMBL/GenBank/DDBJ whole genome shotgun (WGS) entry which is preliminary data.</text>
</comment>
<feature type="domain" description="AMP-dependent synthetase/ligase" evidence="4">
    <location>
        <begin position="9"/>
        <end position="322"/>
    </location>
</feature>
<feature type="compositionally biased region" description="Polar residues" evidence="3">
    <location>
        <begin position="148"/>
        <end position="160"/>
    </location>
</feature>
<dbReference type="InterPro" id="IPR000873">
    <property type="entry name" value="AMP-dep_synth/lig_dom"/>
</dbReference>
<dbReference type="InterPro" id="IPR042099">
    <property type="entry name" value="ANL_N_sf"/>
</dbReference>
<dbReference type="RefSeq" id="WP_276095706.1">
    <property type="nucleotide sequence ID" value="NZ_JARJBC010000019.1"/>
</dbReference>
<evidence type="ECO:0000313" key="7">
    <source>
        <dbReference type="Proteomes" id="UP001216579"/>
    </source>
</evidence>
<dbReference type="PANTHER" id="PTHR43201">
    <property type="entry name" value="ACYL-COA SYNTHETASE"/>
    <property type="match status" value="1"/>
</dbReference>
<evidence type="ECO:0000256" key="2">
    <source>
        <dbReference type="ARBA" id="ARBA00022598"/>
    </source>
</evidence>
<organism evidence="6 7">
    <name type="scientific">Streptomyces silvisoli</name>
    <dbReference type="NCBI Taxonomy" id="3034235"/>
    <lineage>
        <taxon>Bacteria</taxon>
        <taxon>Bacillati</taxon>
        <taxon>Actinomycetota</taxon>
        <taxon>Actinomycetes</taxon>
        <taxon>Kitasatosporales</taxon>
        <taxon>Streptomycetaceae</taxon>
        <taxon>Streptomyces</taxon>
    </lineage>
</organism>
<dbReference type="InterPro" id="IPR045851">
    <property type="entry name" value="AMP-bd_C_sf"/>
</dbReference>
<proteinExistence type="inferred from homology"/>
<dbReference type="CDD" id="cd04433">
    <property type="entry name" value="AFD_class_I"/>
    <property type="match status" value="1"/>
</dbReference>
<dbReference type="SUPFAM" id="SSF56801">
    <property type="entry name" value="Acetyl-CoA synthetase-like"/>
    <property type="match status" value="1"/>
</dbReference>
<dbReference type="Pfam" id="PF13193">
    <property type="entry name" value="AMP-binding_C"/>
    <property type="match status" value="1"/>
</dbReference>
<evidence type="ECO:0000259" key="4">
    <source>
        <dbReference type="Pfam" id="PF00501"/>
    </source>
</evidence>
<feature type="region of interest" description="Disordered" evidence="3">
    <location>
        <begin position="137"/>
        <end position="161"/>
    </location>
</feature>
<evidence type="ECO:0000313" key="6">
    <source>
        <dbReference type="EMBL" id="MDF3292654.1"/>
    </source>
</evidence>
<feature type="domain" description="AMP-binding enzyme C-terminal" evidence="5">
    <location>
        <begin position="394"/>
        <end position="461"/>
    </location>
</feature>
<sequence length="483" mass="50837">MNDLLVAMERHAAERPDAVAVRAFSRGAWTDTSWRQLVTLVQKAASGVRLPREHARVLLVLDNSAHAVAVLLGLLRAGADVICVERDNSHLGDPRSVLRQVDVGALIMCDDAGHPTGSASADLPFARYSYADLLSGPQEETSRPATAGTATVHQLTSGSTGEPRIVRHTAASIGRGGAIYQEIFDYQPVDRILLTVPQAHSFGMVGGVVAGLLSGAGIVLLDTFSLTAVHSALADGVTVMLGTPLVYRLLAAAPPPPDHQLRLALSSGGPLSADLADAAERTLGLRVSQVYGSTETGIIAFQPPRAEPWPAQAVGIAAPGVTWQARPEGLVVTTSTMFTGYLEPGGVTPSGAADGYAIGDLARIDEGVLYLTGRKDTFINVGGRKVNPARVGRIVLAHPAVRDVHVFALDSPSGEQEVHAAVVAPAEDAARITAHCRDRLARYEVPRVHFVTRLPRSALGKVDLSRLLAELPSAAPSRLPETP</sequence>
<dbReference type="InterPro" id="IPR025110">
    <property type="entry name" value="AMP-bd_C"/>
</dbReference>
<reference evidence="6 7" key="1">
    <citation type="submission" date="2023-03" db="EMBL/GenBank/DDBJ databases">
        <title>Draft genome sequence of Streptomyces sp. RB6PN23 isolated from peat swamp forest in Thailand.</title>
        <authorList>
            <person name="Klaysubun C."/>
            <person name="Duangmal K."/>
        </authorList>
    </citation>
    <scope>NUCLEOTIDE SEQUENCE [LARGE SCALE GENOMIC DNA]</scope>
    <source>
        <strain evidence="6 7">RB6PN23</strain>
    </source>
</reference>
<protein>
    <submittedName>
        <fullName evidence="6">Class I adenylate-forming enzyme family protein</fullName>
    </submittedName>
</protein>